<keyword evidence="1" id="KW-0812">Transmembrane</keyword>
<dbReference type="Gene3D" id="2.60.120.10">
    <property type="entry name" value="Jelly Rolls"/>
    <property type="match status" value="1"/>
</dbReference>
<dbReference type="InterPro" id="IPR003938">
    <property type="entry name" value="K_chnl_volt-dep_EAG/ELK/ERG"/>
</dbReference>
<gene>
    <name evidence="3" type="ORF">SteCoe_305</name>
</gene>
<dbReference type="PANTHER" id="PTHR47823">
    <property type="entry name" value="ION_TRANS DOMAIN-CONTAINING PROTEIN"/>
    <property type="match status" value="1"/>
</dbReference>
<dbReference type="Proteomes" id="UP000187209">
    <property type="component" value="Unassembled WGS sequence"/>
</dbReference>
<dbReference type="InterPro" id="IPR018490">
    <property type="entry name" value="cNMP-bd_dom_sf"/>
</dbReference>
<proteinExistence type="predicted"/>
<dbReference type="PRINTS" id="PR01463">
    <property type="entry name" value="EAGCHANLFMLY"/>
</dbReference>
<feature type="transmembrane region" description="Helical" evidence="1">
    <location>
        <begin position="117"/>
        <end position="135"/>
    </location>
</feature>
<dbReference type="SUPFAM" id="SSF81324">
    <property type="entry name" value="Voltage-gated potassium channels"/>
    <property type="match status" value="1"/>
</dbReference>
<feature type="transmembrane region" description="Helical" evidence="1">
    <location>
        <begin position="292"/>
        <end position="309"/>
    </location>
</feature>
<dbReference type="EMBL" id="MPUH01000003">
    <property type="protein sequence ID" value="OMJ96128.1"/>
    <property type="molecule type" value="Genomic_DNA"/>
</dbReference>
<feature type="domain" description="Potassium channel" evidence="2">
    <location>
        <begin position="295"/>
        <end position="345"/>
    </location>
</feature>
<keyword evidence="1" id="KW-0472">Membrane</keyword>
<keyword evidence="4" id="KW-1185">Reference proteome</keyword>
<protein>
    <recommendedName>
        <fullName evidence="2">Potassium channel domain-containing protein</fullName>
    </recommendedName>
</protein>
<feature type="transmembrane region" description="Helical" evidence="1">
    <location>
        <begin position="196"/>
        <end position="215"/>
    </location>
</feature>
<feature type="transmembrane region" description="Helical" evidence="1">
    <location>
        <begin position="236"/>
        <end position="257"/>
    </location>
</feature>
<feature type="transmembrane region" description="Helical" evidence="1">
    <location>
        <begin position="156"/>
        <end position="176"/>
    </location>
</feature>
<keyword evidence="1" id="KW-1133">Transmembrane helix</keyword>
<dbReference type="Gene3D" id="1.10.287.70">
    <property type="match status" value="1"/>
</dbReference>
<evidence type="ECO:0000256" key="1">
    <source>
        <dbReference type="SAM" id="Phobius"/>
    </source>
</evidence>
<evidence type="ECO:0000313" key="3">
    <source>
        <dbReference type="EMBL" id="OMJ96128.1"/>
    </source>
</evidence>
<dbReference type="AlphaFoldDB" id="A0A1R2D4D6"/>
<dbReference type="GO" id="GO:0005249">
    <property type="term" value="F:voltage-gated potassium channel activity"/>
    <property type="evidence" value="ECO:0007669"/>
    <property type="project" value="InterPro"/>
</dbReference>
<dbReference type="PANTHER" id="PTHR47823:SF9">
    <property type="entry name" value="CHROMOSOME UNDETERMINED SCAFFOLD_10, WHOLE GENOME SHOTGUN SEQUENCE"/>
    <property type="match status" value="1"/>
</dbReference>
<dbReference type="OrthoDB" id="417811at2759"/>
<dbReference type="InterPro" id="IPR013099">
    <property type="entry name" value="K_chnl_dom"/>
</dbReference>
<dbReference type="Pfam" id="PF07885">
    <property type="entry name" value="Ion_trans_2"/>
    <property type="match status" value="1"/>
</dbReference>
<organism evidence="3 4">
    <name type="scientific">Stentor coeruleus</name>
    <dbReference type="NCBI Taxonomy" id="5963"/>
    <lineage>
        <taxon>Eukaryota</taxon>
        <taxon>Sar</taxon>
        <taxon>Alveolata</taxon>
        <taxon>Ciliophora</taxon>
        <taxon>Postciliodesmatophora</taxon>
        <taxon>Heterotrichea</taxon>
        <taxon>Heterotrichida</taxon>
        <taxon>Stentoridae</taxon>
        <taxon>Stentor</taxon>
    </lineage>
</organism>
<accession>A0A1R2D4D6</accession>
<feature type="transmembrane region" description="Helical" evidence="1">
    <location>
        <begin position="321"/>
        <end position="341"/>
    </location>
</feature>
<dbReference type="SUPFAM" id="SSF51206">
    <property type="entry name" value="cAMP-binding domain-like"/>
    <property type="match status" value="1"/>
</dbReference>
<sequence>MSIDFYRQTEDLTTLKEFKVPPIDDTNQILLGISIIPSPFEDLFNQKKYKKQRFSFSIKSFKELKGAIISVRSLYQKCLIRNKSTFKSYWDVIIELVLSYNIITTLFFLAYQYPSGGMLVIDLACWIVFIIDIGFNFFTEQIDEKGNSIQRFRKIAYNYLIGWFIFDILTILPLSTGGYPMAEYLLRMFRLLKLPGIFNLTDGTGLSYLLTYFCIGKREENGKVSYSFTTKIFVSLVRLFIIIIFIVYFFGCFWYWFQKIVVNYKYSLAKDGTDENSFERYFELEDLESKDIAIRSSYFILTTISTIGYGDFLPRNVYEMAFVLSIMLFGVTLFGVIMGNFNSAIVFYTEATSGVDYLGKLNTFLESIERIHGAIDKELRSRILDYFVYYFEKDRLKLLAKNYWEANTVHDLVSISQDYVKKLPEEDYYHILDNLFSDVIYNYKYFFGSSKMKYALLPHFQPRRFMGNTLIFYSGRYVSEVYFLLNGSISIGYNVYNQHQTLLYCEEGRTIIGDYQAMTRVKNKFDYLAQTIVEAYFLDGDTFVKILDNFYKNEKSRVMAIAVKRENNLKRLYNDHVKQHKIETICSERGGIVKSVMNKENDESEELDQFFIESKLSELGEQTKDANEVSIRALDFMKMSDGVKDRSYKKLV</sequence>
<name>A0A1R2D4D6_9CILI</name>
<evidence type="ECO:0000313" key="4">
    <source>
        <dbReference type="Proteomes" id="UP000187209"/>
    </source>
</evidence>
<dbReference type="InterPro" id="IPR014710">
    <property type="entry name" value="RmlC-like_jellyroll"/>
</dbReference>
<feature type="transmembrane region" description="Helical" evidence="1">
    <location>
        <begin position="89"/>
        <end position="111"/>
    </location>
</feature>
<reference evidence="3 4" key="1">
    <citation type="submission" date="2016-11" db="EMBL/GenBank/DDBJ databases">
        <title>The macronuclear genome of Stentor coeruleus: a giant cell with tiny introns.</title>
        <authorList>
            <person name="Slabodnick M."/>
            <person name="Ruby J.G."/>
            <person name="Reiff S.B."/>
            <person name="Swart E.C."/>
            <person name="Gosai S."/>
            <person name="Prabakaran S."/>
            <person name="Witkowska E."/>
            <person name="Larue G.E."/>
            <person name="Fisher S."/>
            <person name="Freeman R.M."/>
            <person name="Gunawardena J."/>
            <person name="Chu W."/>
            <person name="Stover N.A."/>
            <person name="Gregory B.D."/>
            <person name="Nowacki M."/>
            <person name="Derisi J."/>
            <person name="Roy S.W."/>
            <person name="Marshall W.F."/>
            <person name="Sood P."/>
        </authorList>
    </citation>
    <scope>NUCLEOTIDE SEQUENCE [LARGE SCALE GENOMIC DNA]</scope>
    <source>
        <strain evidence="3">WM001</strain>
    </source>
</reference>
<dbReference type="GO" id="GO:0016020">
    <property type="term" value="C:membrane"/>
    <property type="evidence" value="ECO:0007669"/>
    <property type="project" value="UniProtKB-SubCell"/>
</dbReference>
<evidence type="ECO:0000259" key="2">
    <source>
        <dbReference type="Pfam" id="PF07885"/>
    </source>
</evidence>
<comment type="caution">
    <text evidence="3">The sequence shown here is derived from an EMBL/GenBank/DDBJ whole genome shotgun (WGS) entry which is preliminary data.</text>
</comment>